<protein>
    <recommendedName>
        <fullName evidence="3">J domain-containing protein</fullName>
    </recommendedName>
</protein>
<dbReference type="EMBL" id="LVLJ01002571">
    <property type="protein sequence ID" value="OAE24573.1"/>
    <property type="molecule type" value="Genomic_DNA"/>
</dbReference>
<accession>A0A176VVY4</accession>
<name>A0A176VVY4_MARPO</name>
<dbReference type="Proteomes" id="UP000077202">
    <property type="component" value="Unassembled WGS sequence"/>
</dbReference>
<organism evidence="1 2">
    <name type="scientific">Marchantia polymorpha subsp. ruderalis</name>
    <dbReference type="NCBI Taxonomy" id="1480154"/>
    <lineage>
        <taxon>Eukaryota</taxon>
        <taxon>Viridiplantae</taxon>
        <taxon>Streptophyta</taxon>
        <taxon>Embryophyta</taxon>
        <taxon>Marchantiophyta</taxon>
        <taxon>Marchantiopsida</taxon>
        <taxon>Marchantiidae</taxon>
        <taxon>Marchantiales</taxon>
        <taxon>Marchantiaceae</taxon>
        <taxon>Marchantia</taxon>
    </lineage>
</organism>
<evidence type="ECO:0000313" key="1">
    <source>
        <dbReference type="EMBL" id="OAE24573.1"/>
    </source>
</evidence>
<sequence length="460" mass="52217">MIGLRSPSDSMNRKLRSRGNQVFKEACSECLAPVLRKGRFLNAGAFYTQALDASRSDDERAKCSKNLGAVNWNHAKMVLELYEDCRATALNDRTPAFYVEKSVEYYLAALRHGRASHQRREWMDDIENTLEGVVKCLVEEHAAVADRAFLEKLCWVFQSGLQPGARSQAFEKLQLGYIQVVFDDAVKELKRRDQASSGANYSKCLALLHSCSTPIEEAQKRAKHDSEAVSKIETLKSSINSCRATCESIQAREAGKRFRQESMKARDEASRQEFAIFALDKFKEAVVHARGFDAECEAEALACIGDLYTEVLRKEQQAQPYYTLVVKLAQNSDTMQSANWYQRAKTSVNLWFKRRHEGPKTSYSVLPEIKGDVEKLENEFKRLNTDEFLRFLYKAHPPRGNTGSFSLSELDGGTKSRIAVRKALRHYHPDHNTVGDDKWTALCGEITKLLLQKHRGVVQE</sequence>
<evidence type="ECO:0008006" key="3">
    <source>
        <dbReference type="Google" id="ProtNLM"/>
    </source>
</evidence>
<reference evidence="1" key="1">
    <citation type="submission" date="2016-03" db="EMBL/GenBank/DDBJ databases">
        <title>Mechanisms controlling the formation of the plant cell surface in tip-growing cells are functionally conserved among land plants.</title>
        <authorList>
            <person name="Honkanen S."/>
            <person name="Jones V.A."/>
            <person name="Morieri G."/>
            <person name="Champion C."/>
            <person name="Hetherington A.J."/>
            <person name="Kelly S."/>
            <person name="Saint-Marcoux D."/>
            <person name="Proust H."/>
            <person name="Prescott H."/>
            <person name="Dolan L."/>
        </authorList>
    </citation>
    <scope>NUCLEOTIDE SEQUENCE [LARGE SCALE GENOMIC DNA]</scope>
    <source>
        <tissue evidence="1">Whole gametophyte</tissue>
    </source>
</reference>
<comment type="caution">
    <text evidence="1">The sequence shown here is derived from an EMBL/GenBank/DDBJ whole genome shotgun (WGS) entry which is preliminary data.</text>
</comment>
<dbReference type="AlphaFoldDB" id="A0A176VVY4"/>
<keyword evidence="2" id="KW-1185">Reference proteome</keyword>
<evidence type="ECO:0000313" key="2">
    <source>
        <dbReference type="Proteomes" id="UP000077202"/>
    </source>
</evidence>
<proteinExistence type="predicted"/>
<gene>
    <name evidence="1" type="ORF">AXG93_2415s1550</name>
</gene>